<evidence type="ECO:0000313" key="1">
    <source>
        <dbReference type="EMBL" id="GBP34136.1"/>
    </source>
</evidence>
<organism evidence="1 2">
    <name type="scientific">Eumeta variegata</name>
    <name type="common">Bagworm moth</name>
    <name type="synonym">Eumeta japonica</name>
    <dbReference type="NCBI Taxonomy" id="151549"/>
    <lineage>
        <taxon>Eukaryota</taxon>
        <taxon>Metazoa</taxon>
        <taxon>Ecdysozoa</taxon>
        <taxon>Arthropoda</taxon>
        <taxon>Hexapoda</taxon>
        <taxon>Insecta</taxon>
        <taxon>Pterygota</taxon>
        <taxon>Neoptera</taxon>
        <taxon>Endopterygota</taxon>
        <taxon>Lepidoptera</taxon>
        <taxon>Glossata</taxon>
        <taxon>Ditrysia</taxon>
        <taxon>Tineoidea</taxon>
        <taxon>Psychidae</taxon>
        <taxon>Oiketicinae</taxon>
        <taxon>Eumeta</taxon>
    </lineage>
</organism>
<name>A0A4C1V6T3_EUMVA</name>
<dbReference type="EMBL" id="BGZK01000284">
    <property type="protein sequence ID" value="GBP34136.1"/>
    <property type="molecule type" value="Genomic_DNA"/>
</dbReference>
<accession>A0A4C1V6T3</accession>
<evidence type="ECO:0000313" key="2">
    <source>
        <dbReference type="Proteomes" id="UP000299102"/>
    </source>
</evidence>
<dbReference type="AlphaFoldDB" id="A0A4C1V6T3"/>
<sequence length="152" mass="16909">MRVPVAHSPFYGSIPSSSIPLHQIFYSYHTVSNALVTSLVLRMFMVGSDHLLSNGSPTGFPFDYAIEGKRVDEPLDYIEKQIVEHKSIESGCVHESSKADTGIEIENLTKVEIDRETKIKIKSMTGTGMRTNIEVRVESGTGDEMKPESQFT</sequence>
<comment type="caution">
    <text evidence="1">The sequence shown here is derived from an EMBL/GenBank/DDBJ whole genome shotgun (WGS) entry which is preliminary data.</text>
</comment>
<proteinExistence type="predicted"/>
<dbReference type="Proteomes" id="UP000299102">
    <property type="component" value="Unassembled WGS sequence"/>
</dbReference>
<protein>
    <submittedName>
        <fullName evidence="1">Uncharacterized protein</fullName>
    </submittedName>
</protein>
<keyword evidence="2" id="KW-1185">Reference proteome</keyword>
<reference evidence="1 2" key="1">
    <citation type="journal article" date="2019" name="Commun. Biol.">
        <title>The bagworm genome reveals a unique fibroin gene that provides high tensile strength.</title>
        <authorList>
            <person name="Kono N."/>
            <person name="Nakamura H."/>
            <person name="Ohtoshi R."/>
            <person name="Tomita M."/>
            <person name="Numata K."/>
            <person name="Arakawa K."/>
        </authorList>
    </citation>
    <scope>NUCLEOTIDE SEQUENCE [LARGE SCALE GENOMIC DNA]</scope>
</reference>
<gene>
    <name evidence="1" type="ORF">EVAR_28271_1</name>
</gene>